<protein>
    <submittedName>
        <fullName evidence="3">SDR family oxidoreductase</fullName>
    </submittedName>
</protein>
<dbReference type="PRINTS" id="PR00081">
    <property type="entry name" value="GDHRDH"/>
</dbReference>
<dbReference type="Gene3D" id="3.40.50.720">
    <property type="entry name" value="NAD(P)-binding Rossmann-like Domain"/>
    <property type="match status" value="1"/>
</dbReference>
<dbReference type="InterPro" id="IPR057326">
    <property type="entry name" value="KR_dom"/>
</dbReference>
<sequence length="245" mass="26175">MSCEPKKHVVVTGVSRGLGLAIVTSLLEAGYRVSGCSRERTEAIAALEANADFCWFACDVGNPDQVQQFIKAACEWAQIPLWGLINNAGIAREGILATFPNVDSDELLQVNLHGALYLAREALRIMLPQNRGGRIINISSIIGSRGYTGLAAYSASKAGLDGLTRALARENGRRGITVNSVAPGYLETEMSSTLSAKQRDQIINRTPLGRLGQAEDVTPLVQFLLSEEAGFITGQTLTVDGGITN</sequence>
<dbReference type="EMBL" id="JAHEPS010000003">
    <property type="protein sequence ID" value="MBT1444937.1"/>
    <property type="molecule type" value="Genomic_DNA"/>
</dbReference>
<comment type="caution">
    <text evidence="3">The sequence shown here is derived from an EMBL/GenBank/DDBJ whole genome shotgun (WGS) entry which is preliminary data.</text>
</comment>
<dbReference type="SUPFAM" id="SSF51735">
    <property type="entry name" value="NAD(P)-binding Rossmann-fold domains"/>
    <property type="match status" value="1"/>
</dbReference>
<proteinExistence type="inferred from homology"/>
<dbReference type="Proteomes" id="UP001195903">
    <property type="component" value="Unassembled WGS sequence"/>
</dbReference>
<evidence type="ECO:0000313" key="4">
    <source>
        <dbReference type="Proteomes" id="UP001195903"/>
    </source>
</evidence>
<name>A0ABS5V3A7_9GAMM</name>
<dbReference type="RefSeq" id="WP_214507130.1">
    <property type="nucleotide sequence ID" value="NZ_JAHEPS010000003.1"/>
</dbReference>
<dbReference type="PANTHER" id="PTHR42760">
    <property type="entry name" value="SHORT-CHAIN DEHYDROGENASES/REDUCTASES FAMILY MEMBER"/>
    <property type="match status" value="1"/>
</dbReference>
<organism evidence="3 4">
    <name type="scientific">Shewanella jiangmenensis</name>
    <dbReference type="NCBI Taxonomy" id="2837387"/>
    <lineage>
        <taxon>Bacteria</taxon>
        <taxon>Pseudomonadati</taxon>
        <taxon>Pseudomonadota</taxon>
        <taxon>Gammaproteobacteria</taxon>
        <taxon>Alteromonadales</taxon>
        <taxon>Shewanellaceae</taxon>
        <taxon>Shewanella</taxon>
    </lineage>
</organism>
<dbReference type="InterPro" id="IPR002347">
    <property type="entry name" value="SDR_fam"/>
</dbReference>
<dbReference type="SMART" id="SM00822">
    <property type="entry name" value="PKS_KR"/>
    <property type="match status" value="1"/>
</dbReference>
<dbReference type="PRINTS" id="PR00080">
    <property type="entry name" value="SDRFAMILY"/>
</dbReference>
<dbReference type="Pfam" id="PF13561">
    <property type="entry name" value="adh_short_C2"/>
    <property type="match status" value="1"/>
</dbReference>
<evidence type="ECO:0000313" key="3">
    <source>
        <dbReference type="EMBL" id="MBT1444937.1"/>
    </source>
</evidence>
<dbReference type="PROSITE" id="PS00061">
    <property type="entry name" value="ADH_SHORT"/>
    <property type="match status" value="1"/>
</dbReference>
<accession>A0ABS5V3A7</accession>
<feature type="domain" description="Ketoreductase" evidence="2">
    <location>
        <begin position="7"/>
        <end position="184"/>
    </location>
</feature>
<dbReference type="InterPro" id="IPR020904">
    <property type="entry name" value="Sc_DH/Rdtase_CS"/>
</dbReference>
<keyword evidence="4" id="KW-1185">Reference proteome</keyword>
<comment type="similarity">
    <text evidence="1">Belongs to the short-chain dehydrogenases/reductases (SDR) family.</text>
</comment>
<gene>
    <name evidence="3" type="ORF">KJI95_10420</name>
</gene>
<reference evidence="3 4" key="1">
    <citation type="submission" date="2021-05" db="EMBL/GenBank/DDBJ databases">
        <title>Shewanella sp. JM162201.</title>
        <authorList>
            <person name="Xu S."/>
            <person name="Li A."/>
        </authorList>
    </citation>
    <scope>NUCLEOTIDE SEQUENCE [LARGE SCALE GENOMIC DNA]</scope>
    <source>
        <strain evidence="3 4">JM162201</strain>
    </source>
</reference>
<dbReference type="InterPro" id="IPR036291">
    <property type="entry name" value="NAD(P)-bd_dom_sf"/>
</dbReference>
<evidence type="ECO:0000259" key="2">
    <source>
        <dbReference type="SMART" id="SM00822"/>
    </source>
</evidence>
<dbReference type="PANTHER" id="PTHR42760:SF40">
    <property type="entry name" value="3-OXOACYL-[ACYL-CARRIER-PROTEIN] REDUCTASE, CHLOROPLASTIC"/>
    <property type="match status" value="1"/>
</dbReference>
<evidence type="ECO:0000256" key="1">
    <source>
        <dbReference type="ARBA" id="ARBA00006484"/>
    </source>
</evidence>